<dbReference type="Gene3D" id="3.30.70.1880">
    <property type="entry name" value="Protein of unknown function DUF881"/>
    <property type="match status" value="1"/>
</dbReference>
<organism evidence="3 4">
    <name type="scientific">Brachybacterium hainanense</name>
    <dbReference type="NCBI Taxonomy" id="1541174"/>
    <lineage>
        <taxon>Bacteria</taxon>
        <taxon>Bacillati</taxon>
        <taxon>Actinomycetota</taxon>
        <taxon>Actinomycetes</taxon>
        <taxon>Micrococcales</taxon>
        <taxon>Dermabacteraceae</taxon>
        <taxon>Brachybacterium</taxon>
    </lineage>
</organism>
<evidence type="ECO:0000313" key="4">
    <source>
        <dbReference type="Proteomes" id="UP001589793"/>
    </source>
</evidence>
<comment type="similarity">
    <text evidence="1">Belongs to the UPF0749 family.</text>
</comment>
<protein>
    <submittedName>
        <fullName evidence="3">DUF881 domain-containing protein</fullName>
    </submittedName>
</protein>
<evidence type="ECO:0000256" key="1">
    <source>
        <dbReference type="ARBA" id="ARBA00009108"/>
    </source>
</evidence>
<accession>A0ABV6RIF8</accession>
<gene>
    <name evidence="3" type="ORF">ACFFF6_17200</name>
</gene>
<proteinExistence type="inferred from homology"/>
<evidence type="ECO:0000313" key="3">
    <source>
        <dbReference type="EMBL" id="MFC0675688.1"/>
    </source>
</evidence>
<dbReference type="PANTHER" id="PTHR37313:SF4">
    <property type="entry name" value="CONSERVED MEMBRANE PROTEIN-RELATED"/>
    <property type="match status" value="1"/>
</dbReference>
<dbReference type="Proteomes" id="UP001589793">
    <property type="component" value="Unassembled WGS sequence"/>
</dbReference>
<dbReference type="RefSeq" id="WP_376982719.1">
    <property type="nucleotide sequence ID" value="NZ_JBHLSV010000027.1"/>
</dbReference>
<keyword evidence="2" id="KW-1133">Transmembrane helix</keyword>
<dbReference type="Pfam" id="PF05949">
    <property type="entry name" value="DUF881"/>
    <property type="match status" value="1"/>
</dbReference>
<dbReference type="InterPro" id="IPR010273">
    <property type="entry name" value="DUF881"/>
</dbReference>
<keyword evidence="4" id="KW-1185">Reference proteome</keyword>
<feature type="transmembrane region" description="Helical" evidence="2">
    <location>
        <begin position="20"/>
        <end position="40"/>
    </location>
</feature>
<keyword evidence="2" id="KW-0812">Transmembrane</keyword>
<dbReference type="PANTHER" id="PTHR37313">
    <property type="entry name" value="UPF0749 PROTEIN RV1825"/>
    <property type="match status" value="1"/>
</dbReference>
<dbReference type="EMBL" id="JBHLSV010000027">
    <property type="protein sequence ID" value="MFC0675688.1"/>
    <property type="molecule type" value="Genomic_DNA"/>
</dbReference>
<evidence type="ECO:0000256" key="2">
    <source>
        <dbReference type="SAM" id="Phobius"/>
    </source>
</evidence>
<keyword evidence="2" id="KW-0472">Membrane</keyword>
<name>A0ABV6RIF8_9MICO</name>
<comment type="caution">
    <text evidence="3">The sequence shown here is derived from an EMBL/GenBank/DDBJ whole genome shotgun (WGS) entry which is preliminary data.</text>
</comment>
<reference evidence="3 4" key="1">
    <citation type="submission" date="2024-09" db="EMBL/GenBank/DDBJ databases">
        <authorList>
            <person name="Sun Q."/>
            <person name="Mori K."/>
        </authorList>
    </citation>
    <scope>NUCLEOTIDE SEQUENCE [LARGE SCALE GENOMIC DNA]</scope>
    <source>
        <strain evidence="3 4">CICC 10874</strain>
    </source>
</reference>
<sequence>MASSRPGGDGDEKIRRRPVLAQLALGGVFALSGALLVTSARVSGGGSIRDDSGDLADVLRERDRQARMFGEDVARKREEVEALTSGDGGAGGAPDAQQRIVDAAGLSAVHGPGLRVTLADAPAGALTSIDGVRPDDLVVHQQDLEAFINALWQGGAEGMMLQDQRVVAGSAFRCAGNTLLLQGRVYSPPFVVSVIGRQAPMRAALDASVGVRVYREWVDRVGLGLEVEELEDVTLPAYDGSLTLEIAEEAE</sequence>